<accession>A0ABQ6G2H3</accession>
<sequence length="58" mass="6441">MVDVVETAFNIRIKNIFALESNIAKDCSYRIMGTASRSETIAIDLKQGFPLRFKGGFG</sequence>
<comment type="caution">
    <text evidence="1">The sequence shown here is derived from an EMBL/GenBank/DDBJ whole genome shotgun (WGS) entry which is preliminary data.</text>
</comment>
<gene>
    <name evidence="1" type="ORF">KDH_61300</name>
</gene>
<keyword evidence="2" id="KW-1185">Reference proteome</keyword>
<name>A0ABQ6G2H3_9CHLR</name>
<organism evidence="1 2">
    <name type="scientific">Dictyobacter halimunensis</name>
    <dbReference type="NCBI Taxonomy" id="3026934"/>
    <lineage>
        <taxon>Bacteria</taxon>
        <taxon>Bacillati</taxon>
        <taxon>Chloroflexota</taxon>
        <taxon>Ktedonobacteria</taxon>
        <taxon>Ktedonobacterales</taxon>
        <taxon>Dictyobacteraceae</taxon>
        <taxon>Dictyobacter</taxon>
    </lineage>
</organism>
<proteinExistence type="predicted"/>
<dbReference type="Proteomes" id="UP001344906">
    <property type="component" value="Unassembled WGS sequence"/>
</dbReference>
<dbReference type="EMBL" id="BSRI01000002">
    <property type="protein sequence ID" value="GLV59303.1"/>
    <property type="molecule type" value="Genomic_DNA"/>
</dbReference>
<evidence type="ECO:0000313" key="1">
    <source>
        <dbReference type="EMBL" id="GLV59303.1"/>
    </source>
</evidence>
<evidence type="ECO:0000313" key="2">
    <source>
        <dbReference type="Proteomes" id="UP001344906"/>
    </source>
</evidence>
<reference evidence="1 2" key="1">
    <citation type="submission" date="2023-02" db="EMBL/GenBank/DDBJ databases">
        <title>Dictyobacter halimunensis sp. nov., a new member of the class Ktedonobacteria from forest soil in a geothermal area.</title>
        <authorList>
            <person name="Rachmania M.K."/>
            <person name="Ningsih F."/>
            <person name="Sakai Y."/>
            <person name="Yabe S."/>
            <person name="Yokota A."/>
            <person name="Sjamsuridzal W."/>
        </authorList>
    </citation>
    <scope>NUCLEOTIDE SEQUENCE [LARGE SCALE GENOMIC DNA]</scope>
    <source>
        <strain evidence="1 2">S3.2.2.5</strain>
    </source>
</reference>
<protein>
    <submittedName>
        <fullName evidence="1">Uncharacterized protein</fullName>
    </submittedName>
</protein>